<dbReference type="EMBL" id="CADCVY010000061">
    <property type="protein sequence ID" value="CAA9502067.1"/>
    <property type="molecule type" value="Genomic_DNA"/>
</dbReference>
<feature type="compositionally biased region" description="Low complexity" evidence="1">
    <location>
        <begin position="16"/>
        <end position="29"/>
    </location>
</feature>
<organism evidence="2">
    <name type="scientific">uncultured Sphingomonas sp</name>
    <dbReference type="NCBI Taxonomy" id="158754"/>
    <lineage>
        <taxon>Bacteria</taxon>
        <taxon>Pseudomonadati</taxon>
        <taxon>Pseudomonadota</taxon>
        <taxon>Alphaproteobacteria</taxon>
        <taxon>Sphingomonadales</taxon>
        <taxon>Sphingomonadaceae</taxon>
        <taxon>Sphingomonas</taxon>
        <taxon>environmental samples</taxon>
    </lineage>
</organism>
<dbReference type="AlphaFoldDB" id="A0A6J4SL28"/>
<accession>A0A6J4SL28</accession>
<feature type="region of interest" description="Disordered" evidence="1">
    <location>
        <begin position="1"/>
        <end position="29"/>
    </location>
</feature>
<feature type="non-terminal residue" evidence="2">
    <location>
        <position position="1"/>
    </location>
</feature>
<reference evidence="2" key="1">
    <citation type="submission" date="2020-02" db="EMBL/GenBank/DDBJ databases">
        <authorList>
            <person name="Meier V. D."/>
        </authorList>
    </citation>
    <scope>NUCLEOTIDE SEQUENCE</scope>
    <source>
        <strain evidence="2">AVDCRST_MAG44</strain>
    </source>
</reference>
<gene>
    <name evidence="2" type="ORF">AVDCRST_MAG44-775</name>
</gene>
<evidence type="ECO:0000313" key="2">
    <source>
        <dbReference type="EMBL" id="CAA9502067.1"/>
    </source>
</evidence>
<feature type="compositionally biased region" description="Polar residues" evidence="1">
    <location>
        <begin position="1"/>
        <end position="15"/>
    </location>
</feature>
<proteinExistence type="predicted"/>
<protein>
    <submittedName>
        <fullName evidence="2">Uncharacterized protein</fullName>
    </submittedName>
</protein>
<sequence length="55" mass="5985">ETAQATRSARTSQQVPAGARGRAARPCGPACRRGAEARSHALWRLGEEGHRDRFL</sequence>
<name>A0A6J4SL28_9SPHN</name>
<feature type="non-terminal residue" evidence="2">
    <location>
        <position position="55"/>
    </location>
</feature>
<evidence type="ECO:0000256" key="1">
    <source>
        <dbReference type="SAM" id="MobiDB-lite"/>
    </source>
</evidence>